<dbReference type="Proteomes" id="UP001055879">
    <property type="component" value="Linkage Group LG11"/>
</dbReference>
<evidence type="ECO:0000313" key="2">
    <source>
        <dbReference type="Proteomes" id="UP001055879"/>
    </source>
</evidence>
<name>A0ACB8Z5M8_ARCLA</name>
<reference evidence="1 2" key="2">
    <citation type="journal article" date="2022" name="Mol. Ecol. Resour.">
        <title>The genomes of chicory, endive, great burdock and yacon provide insights into Asteraceae paleo-polyploidization history and plant inulin production.</title>
        <authorList>
            <person name="Fan W."/>
            <person name="Wang S."/>
            <person name="Wang H."/>
            <person name="Wang A."/>
            <person name="Jiang F."/>
            <person name="Liu H."/>
            <person name="Zhao H."/>
            <person name="Xu D."/>
            <person name="Zhang Y."/>
        </authorList>
    </citation>
    <scope>NUCLEOTIDE SEQUENCE [LARGE SCALE GENOMIC DNA]</scope>
    <source>
        <strain evidence="2">cv. Niubang</strain>
    </source>
</reference>
<sequence length="708" mass="80453">MAAAGTTLNTCTVQQPRATFQRVHMLFHLTATLAILYYRFSNLISGHVATLPWSLMTLSELIFSMIWFFSQAFRWRPVVRTVCIENLPQDVELPRVDVFICTADPTKEPTVEVMNTVLSAMGLDYPANKLAVYLSDDGGASSTLYAMKETWSFAKVWLPFCRRHGIKCLSPERFFSGGDEFLFRSHKFQEEEQKMKLAYEQFKENVERRANGVSVVNNRPPHIEIINDDCNPMNKLRNENEDKMPLLVYVSREKRPSRPHRFKAGALNTLLRVSGIMSNAPYMLVLDCDMYCNEPTSAKQAMCFHLDPKLSSSLSYVQYPQIFYNLSQKDIYDGQARSAYKSKFQGMDGLRGVNCSGTGYYLKKKALYTSLNQQDEHLVHPQETFGLSSMFITSLEHNNKGGCQEELQTTAILEEANKLASCSYEDNTNWGKEVGYSYDSLLESTFTGYLLHTRGWRSIYLYPNKPCFLGCTTMDMKDATVQVMKWSSGLLQAALSRFSPLGYGMARMPLLQTMCYAYFMCLPLLAIAVLVYGVVLPLCLLTEVPLFPTVSDPWLKVFTMVYVSSLLEHLYDVLSTGGSIMTWWNEQRIYFINCTTGLLFGCMDVMMKSFGVAKANFRLTNKVVDQLKLQNYKKGKFDFDGANMFMIPLRVMVLLNVVCFIGGVKRVISNGNLREMSAQVFLSLVNLVFSYPILKGLVPNRSVETKNN</sequence>
<dbReference type="EMBL" id="CM042057">
    <property type="protein sequence ID" value="KAI3693077.1"/>
    <property type="molecule type" value="Genomic_DNA"/>
</dbReference>
<evidence type="ECO:0000313" key="1">
    <source>
        <dbReference type="EMBL" id="KAI3693077.1"/>
    </source>
</evidence>
<accession>A0ACB8Z5M8</accession>
<reference evidence="2" key="1">
    <citation type="journal article" date="2022" name="Mol. Ecol. Resour.">
        <title>The genomes of chicory, endive, great burdock and yacon provide insights into Asteraceae palaeo-polyploidization history and plant inulin production.</title>
        <authorList>
            <person name="Fan W."/>
            <person name="Wang S."/>
            <person name="Wang H."/>
            <person name="Wang A."/>
            <person name="Jiang F."/>
            <person name="Liu H."/>
            <person name="Zhao H."/>
            <person name="Xu D."/>
            <person name="Zhang Y."/>
        </authorList>
    </citation>
    <scope>NUCLEOTIDE SEQUENCE [LARGE SCALE GENOMIC DNA]</scope>
    <source>
        <strain evidence="2">cv. Niubang</strain>
    </source>
</reference>
<organism evidence="1 2">
    <name type="scientific">Arctium lappa</name>
    <name type="common">Greater burdock</name>
    <name type="synonym">Lappa major</name>
    <dbReference type="NCBI Taxonomy" id="4217"/>
    <lineage>
        <taxon>Eukaryota</taxon>
        <taxon>Viridiplantae</taxon>
        <taxon>Streptophyta</taxon>
        <taxon>Embryophyta</taxon>
        <taxon>Tracheophyta</taxon>
        <taxon>Spermatophyta</taxon>
        <taxon>Magnoliopsida</taxon>
        <taxon>eudicotyledons</taxon>
        <taxon>Gunneridae</taxon>
        <taxon>Pentapetalae</taxon>
        <taxon>asterids</taxon>
        <taxon>campanulids</taxon>
        <taxon>Asterales</taxon>
        <taxon>Asteraceae</taxon>
        <taxon>Carduoideae</taxon>
        <taxon>Cardueae</taxon>
        <taxon>Arctiinae</taxon>
        <taxon>Arctium</taxon>
    </lineage>
</organism>
<keyword evidence="2" id="KW-1185">Reference proteome</keyword>
<gene>
    <name evidence="1" type="ORF">L6452_32905</name>
</gene>
<protein>
    <submittedName>
        <fullName evidence="1">Uncharacterized protein</fullName>
    </submittedName>
</protein>
<proteinExistence type="predicted"/>
<comment type="caution">
    <text evidence="1">The sequence shown here is derived from an EMBL/GenBank/DDBJ whole genome shotgun (WGS) entry which is preliminary data.</text>
</comment>